<dbReference type="InterPro" id="IPR014284">
    <property type="entry name" value="RNA_pol_sigma-70_dom"/>
</dbReference>
<dbReference type="Gene3D" id="1.10.10.10">
    <property type="entry name" value="Winged helix-like DNA-binding domain superfamily/Winged helix DNA-binding domain"/>
    <property type="match status" value="1"/>
</dbReference>
<dbReference type="InterPro" id="IPR036388">
    <property type="entry name" value="WH-like_DNA-bd_sf"/>
</dbReference>
<dbReference type="InterPro" id="IPR013325">
    <property type="entry name" value="RNA_pol_sigma_r2"/>
</dbReference>
<reference evidence="7 8" key="1">
    <citation type="journal article" date="2023" name="Ecotoxicol. Environ. Saf.">
        <title>Mercury remediation potential of mercury-resistant strain Rheinheimera metallidurans sp. nov. isolated from a municipal waste dumping site.</title>
        <authorList>
            <person name="Yadav V."/>
            <person name="Manjhi A."/>
            <person name="Vadakedath N."/>
        </authorList>
    </citation>
    <scope>NUCLEOTIDE SEQUENCE [LARGE SCALE GENOMIC DNA]</scope>
    <source>
        <strain evidence="7 8">E-49</strain>
    </source>
</reference>
<evidence type="ECO:0000259" key="6">
    <source>
        <dbReference type="Pfam" id="PF08281"/>
    </source>
</evidence>
<dbReference type="InterPro" id="IPR007627">
    <property type="entry name" value="RNA_pol_sigma70_r2"/>
</dbReference>
<dbReference type="InterPro" id="IPR013324">
    <property type="entry name" value="RNA_pol_sigma_r3/r4-like"/>
</dbReference>
<dbReference type="PANTHER" id="PTHR43133">
    <property type="entry name" value="RNA POLYMERASE ECF-TYPE SIGMA FACTO"/>
    <property type="match status" value="1"/>
</dbReference>
<keyword evidence="3" id="KW-0731">Sigma factor</keyword>
<keyword evidence="2" id="KW-0805">Transcription regulation</keyword>
<evidence type="ECO:0000256" key="3">
    <source>
        <dbReference type="ARBA" id="ARBA00023082"/>
    </source>
</evidence>
<evidence type="ECO:0000313" key="7">
    <source>
        <dbReference type="EMBL" id="MEH8016345.1"/>
    </source>
</evidence>
<dbReference type="EMBL" id="JALAAR010000002">
    <property type="protein sequence ID" value="MEH8016345.1"/>
    <property type="molecule type" value="Genomic_DNA"/>
</dbReference>
<comment type="caution">
    <text evidence="7">The sequence shown here is derived from an EMBL/GenBank/DDBJ whole genome shotgun (WGS) entry which is preliminary data.</text>
</comment>
<dbReference type="Pfam" id="PF08281">
    <property type="entry name" value="Sigma70_r4_2"/>
    <property type="match status" value="1"/>
</dbReference>
<dbReference type="InterPro" id="IPR039425">
    <property type="entry name" value="RNA_pol_sigma-70-like"/>
</dbReference>
<feature type="domain" description="RNA polymerase sigma-70 region 2" evidence="5">
    <location>
        <begin position="9"/>
        <end position="75"/>
    </location>
</feature>
<dbReference type="Proteomes" id="UP001375382">
    <property type="component" value="Unassembled WGS sequence"/>
</dbReference>
<dbReference type="SUPFAM" id="SSF88946">
    <property type="entry name" value="Sigma2 domain of RNA polymerase sigma factors"/>
    <property type="match status" value="1"/>
</dbReference>
<evidence type="ECO:0000256" key="4">
    <source>
        <dbReference type="ARBA" id="ARBA00023163"/>
    </source>
</evidence>
<dbReference type="InterPro" id="IPR013249">
    <property type="entry name" value="RNA_pol_sigma70_r4_t2"/>
</dbReference>
<evidence type="ECO:0000256" key="2">
    <source>
        <dbReference type="ARBA" id="ARBA00023015"/>
    </source>
</evidence>
<keyword evidence="8" id="KW-1185">Reference proteome</keyword>
<sequence length="168" mass="19507">MDQQDVQKLYCAHHHWMKSLLAGKLQCVDDAADLAQDAFERLLKKDLRFDSLSGGRHYLSRIAHALCIDFWRRRKIEQAYLESLQHLSEPYSADLTQHQIVIDIIVKADRMLCRLPGKIKRTFIAVQIEGLTYNQVAERDNISVASVKNYLAQAILRMTMFREAFDLD</sequence>
<name>A0ABU8C364_9GAMM</name>
<evidence type="ECO:0000256" key="1">
    <source>
        <dbReference type="ARBA" id="ARBA00010641"/>
    </source>
</evidence>
<proteinExistence type="inferred from homology"/>
<dbReference type="PANTHER" id="PTHR43133:SF63">
    <property type="entry name" value="RNA POLYMERASE SIGMA FACTOR FECI-RELATED"/>
    <property type="match status" value="1"/>
</dbReference>
<comment type="similarity">
    <text evidence="1">Belongs to the sigma-70 factor family. ECF subfamily.</text>
</comment>
<dbReference type="Gene3D" id="1.10.1740.10">
    <property type="match status" value="1"/>
</dbReference>
<feature type="domain" description="RNA polymerase sigma factor 70 region 4 type 2" evidence="6">
    <location>
        <begin position="108"/>
        <end position="158"/>
    </location>
</feature>
<dbReference type="RefSeq" id="WP_335734757.1">
    <property type="nucleotide sequence ID" value="NZ_JALAAR010000002.1"/>
</dbReference>
<evidence type="ECO:0000313" key="8">
    <source>
        <dbReference type="Proteomes" id="UP001375382"/>
    </source>
</evidence>
<dbReference type="Pfam" id="PF04542">
    <property type="entry name" value="Sigma70_r2"/>
    <property type="match status" value="1"/>
</dbReference>
<dbReference type="SUPFAM" id="SSF88659">
    <property type="entry name" value="Sigma3 and sigma4 domains of RNA polymerase sigma factors"/>
    <property type="match status" value="1"/>
</dbReference>
<evidence type="ECO:0000259" key="5">
    <source>
        <dbReference type="Pfam" id="PF04542"/>
    </source>
</evidence>
<gene>
    <name evidence="7" type="ORF">MN202_03815</name>
</gene>
<dbReference type="NCBIfam" id="TIGR02937">
    <property type="entry name" value="sigma70-ECF"/>
    <property type="match status" value="1"/>
</dbReference>
<protein>
    <submittedName>
        <fullName evidence="7">Sigma-70 family RNA polymerase sigma factor</fullName>
    </submittedName>
</protein>
<organism evidence="7 8">
    <name type="scientific">Rheinheimera muenzenbergensis</name>
    <dbReference type="NCBI Taxonomy" id="1193628"/>
    <lineage>
        <taxon>Bacteria</taxon>
        <taxon>Pseudomonadati</taxon>
        <taxon>Pseudomonadota</taxon>
        <taxon>Gammaproteobacteria</taxon>
        <taxon>Chromatiales</taxon>
        <taxon>Chromatiaceae</taxon>
        <taxon>Rheinheimera</taxon>
    </lineage>
</organism>
<accession>A0ABU8C364</accession>
<keyword evidence="4" id="KW-0804">Transcription</keyword>